<proteinExistence type="predicted"/>
<dbReference type="Proteomes" id="UP000054047">
    <property type="component" value="Unassembled WGS sequence"/>
</dbReference>
<gene>
    <name evidence="1" type="ORF">ANCDUO_04539</name>
</gene>
<evidence type="ECO:0000313" key="1">
    <source>
        <dbReference type="EMBL" id="KIH65141.1"/>
    </source>
</evidence>
<accession>A0A0C2H6R7</accession>
<name>A0A0C2H6R7_9BILA</name>
<dbReference type="OrthoDB" id="5870018at2759"/>
<sequence>MQPKAAKKKGSSVEMSNLTSQFPSQFTAEDYNSMPANEIVRCIFELNPDPAIKQLALALTERIPHDNALCAEEDRRSRSIVISRIPEADLSLPPMKRQRDLDQKVVDLLDVLKIECHPVQVFRTGKPDPMKTTVLNYPT</sequence>
<evidence type="ECO:0000313" key="2">
    <source>
        <dbReference type="Proteomes" id="UP000054047"/>
    </source>
</evidence>
<dbReference type="AlphaFoldDB" id="A0A0C2H6R7"/>
<keyword evidence="2" id="KW-1185">Reference proteome</keyword>
<organism evidence="1 2">
    <name type="scientific">Ancylostoma duodenale</name>
    <dbReference type="NCBI Taxonomy" id="51022"/>
    <lineage>
        <taxon>Eukaryota</taxon>
        <taxon>Metazoa</taxon>
        <taxon>Ecdysozoa</taxon>
        <taxon>Nematoda</taxon>
        <taxon>Chromadorea</taxon>
        <taxon>Rhabditida</taxon>
        <taxon>Rhabditina</taxon>
        <taxon>Rhabditomorpha</taxon>
        <taxon>Strongyloidea</taxon>
        <taxon>Ancylostomatidae</taxon>
        <taxon>Ancylostomatinae</taxon>
        <taxon>Ancylostoma</taxon>
    </lineage>
</organism>
<reference evidence="1 2" key="1">
    <citation type="submission" date="2013-12" db="EMBL/GenBank/DDBJ databases">
        <title>Draft genome of the parsitic nematode Ancylostoma duodenale.</title>
        <authorList>
            <person name="Mitreva M."/>
        </authorList>
    </citation>
    <scope>NUCLEOTIDE SEQUENCE [LARGE SCALE GENOMIC DNA]</scope>
    <source>
        <strain evidence="1 2">Zhejiang</strain>
    </source>
</reference>
<protein>
    <submittedName>
        <fullName evidence="1">Uncharacterized protein</fullName>
    </submittedName>
</protein>
<dbReference type="EMBL" id="KN727682">
    <property type="protein sequence ID" value="KIH65141.1"/>
    <property type="molecule type" value="Genomic_DNA"/>
</dbReference>